<dbReference type="EMBL" id="CDMC01000015">
    <property type="protein sequence ID" value="CEL09830.1"/>
    <property type="molecule type" value="Genomic_DNA"/>
</dbReference>
<protein>
    <submittedName>
        <fullName evidence="5">Uncharacterized protein</fullName>
    </submittedName>
</protein>
<dbReference type="InterPro" id="IPR029035">
    <property type="entry name" value="DHS-like_NAD/FAD-binding_dom"/>
</dbReference>
<gene>
    <name evidence="5" type="ORF">ASPCAL12959</name>
</gene>
<keyword evidence="6" id="KW-1185">Reference proteome</keyword>
<name>A0A0U5GDE6_ASPCI</name>
<organism evidence="5 6">
    <name type="scientific">Aspergillus calidoustus</name>
    <dbReference type="NCBI Taxonomy" id="454130"/>
    <lineage>
        <taxon>Eukaryota</taxon>
        <taxon>Fungi</taxon>
        <taxon>Dikarya</taxon>
        <taxon>Ascomycota</taxon>
        <taxon>Pezizomycotina</taxon>
        <taxon>Eurotiomycetes</taxon>
        <taxon>Eurotiomycetidae</taxon>
        <taxon>Eurotiales</taxon>
        <taxon>Aspergillaceae</taxon>
        <taxon>Aspergillus</taxon>
        <taxon>Aspergillus subgen. Nidulantes</taxon>
    </lineage>
</organism>
<sequence length="746" mass="84485">MASIPQIQFPSLALDAAAADEEHERRQATDDLKAALHERRLVIVTGVGVTLGATGSDPKDPLNRLSWKGMLEYAYRFLKSQPPPSDEKKAQERDLNLQNARHFLDQSPISSHLHAAQILRRELEESNQFASWLNNTFGHLTIKNTELFRSLKELHDRGATILTTNYDCLLDRYCGLTPVCGLGIDNAVRFSSPGRSKNEIFHLHGTYDQPRHVILDPIDYYRVRESEGVRRLLEMFLMWNTVLFVGCGDGLADENIGGLLRWISELQKDLPHHHTMLIKDTDTYNFRPLVRLKYGSNYSDLGPWLWHELLEHKYTTNFPGLTASGNNPAEQRSISTGALRDHDSGEGSKSSGSLHPENGGKAGSGSKHIHRSGSETALTEISGLHECDYCRRIVRADILHNPEHEFQTIYDPGGQDDSPVPEPVSPSSRQHTEEEHFWTRNRSLQDWLAELFLHSVNNLEQVEPPITSPIPSCSECMITPESYPVFECQTCRGKPIICPTCRSSSYTMATTHLGHDMMRIAADLWFIERHTFFKDALPQVDAYSRLGWGFSLDTELVPALPLGRIIMYNMDVLKFGPRPHGNKRLALVSVPQGRWNVTIHISTMPSPMFGEFQLQSCPAWFELLLRGGLVNVGNLSIYGGLTDDVTNYLEHESGDPEQMFADNNVRHVVTYGTNRGIELRLPAPITVTEGQKVVFFVTYDRDLAWFPAQTQEIQDNVSFMWTLEGIHFVRYQSNLESMKELIDKIR</sequence>
<dbReference type="STRING" id="454130.A0A0U5GDE6"/>
<evidence type="ECO:0000256" key="2">
    <source>
        <dbReference type="ARBA" id="ARBA00022553"/>
    </source>
</evidence>
<evidence type="ECO:0000313" key="6">
    <source>
        <dbReference type="Proteomes" id="UP000054771"/>
    </source>
</evidence>
<evidence type="ECO:0000256" key="4">
    <source>
        <dbReference type="SAM" id="MobiDB-lite"/>
    </source>
</evidence>
<dbReference type="SUPFAM" id="SSF52467">
    <property type="entry name" value="DHS-like NAD/FAD-binding domain"/>
    <property type="match status" value="1"/>
</dbReference>
<feature type="region of interest" description="Disordered" evidence="4">
    <location>
        <begin position="337"/>
        <end position="374"/>
    </location>
</feature>
<proteinExistence type="inferred from homology"/>
<evidence type="ECO:0000313" key="5">
    <source>
        <dbReference type="EMBL" id="CEL09830.1"/>
    </source>
</evidence>
<keyword evidence="3" id="KW-0007">Acetylation</keyword>
<dbReference type="PANTHER" id="PTHR28623:SF2">
    <property type="entry name" value="PROTEIN FAM118A"/>
    <property type="match status" value="1"/>
</dbReference>
<comment type="similarity">
    <text evidence="1">Belongs to the FAM118 family.</text>
</comment>
<dbReference type="AlphaFoldDB" id="A0A0U5GDE6"/>
<keyword evidence="2" id="KW-0597">Phosphoprotein</keyword>
<accession>A0A0U5GDE6</accession>
<dbReference type="InterPro" id="IPR038916">
    <property type="entry name" value="FAM118"/>
</dbReference>
<feature type="region of interest" description="Disordered" evidence="4">
    <location>
        <begin position="406"/>
        <end position="435"/>
    </location>
</feature>
<evidence type="ECO:0000256" key="1">
    <source>
        <dbReference type="ARBA" id="ARBA00006491"/>
    </source>
</evidence>
<dbReference type="Proteomes" id="UP000054771">
    <property type="component" value="Unassembled WGS sequence"/>
</dbReference>
<dbReference type="OrthoDB" id="6247875at2759"/>
<dbReference type="Pfam" id="PF13289">
    <property type="entry name" value="SIR2_2"/>
    <property type="match status" value="1"/>
</dbReference>
<reference evidence="6" key="1">
    <citation type="journal article" date="2016" name="Genome Announc.">
        <title>Draft genome sequences of fungus Aspergillus calidoustus.</title>
        <authorList>
            <person name="Horn F."/>
            <person name="Linde J."/>
            <person name="Mattern D.J."/>
            <person name="Walther G."/>
            <person name="Guthke R."/>
            <person name="Scherlach K."/>
            <person name="Martin K."/>
            <person name="Brakhage A.A."/>
            <person name="Petzke L."/>
            <person name="Valiante V."/>
        </authorList>
    </citation>
    <scope>NUCLEOTIDE SEQUENCE [LARGE SCALE GENOMIC DNA]</scope>
    <source>
        <strain evidence="6">SF006504</strain>
    </source>
</reference>
<dbReference type="PANTHER" id="PTHR28623">
    <property type="entry name" value="PROTEIN FAM118B"/>
    <property type="match status" value="1"/>
</dbReference>
<evidence type="ECO:0000256" key="3">
    <source>
        <dbReference type="ARBA" id="ARBA00022990"/>
    </source>
</evidence>